<dbReference type="Gene3D" id="3.40.50.300">
    <property type="entry name" value="P-loop containing nucleotide triphosphate hydrolases"/>
    <property type="match status" value="1"/>
</dbReference>
<evidence type="ECO:0000313" key="1">
    <source>
        <dbReference type="EMBL" id="PWA53439.1"/>
    </source>
</evidence>
<dbReference type="Proteomes" id="UP000245207">
    <property type="component" value="Unassembled WGS sequence"/>
</dbReference>
<dbReference type="STRING" id="35608.A0A2U1LWP5"/>
<sequence length="373" mass="41649">MTGQICASVACLLYKRSISYSRPTDCAFIFQNHKFVLINLILLWFNLSHWKWVDWLQVKEALSSLRMLFFTSSADYEYWFCFDQWKNAANGDSSIQRDVSGDSSIQRDIANRRVSFRTQIDKLENIVRDGSDGLTFDFLHGTFVLQYSKFHWLSRVSGDPSVELKGEAQDSSAMFENESTQPTGMHLYFASAVSAGISNIFACRIGNSPSAIITTLPVYRLATAQSVEARILKRAFSKLRLEHVVIGKCQLKQERPKTDNEVLEALKEAFEILCNNGVAGSSCAELLSTFCDLKGGSEKLSNEAIEDMLEKEMKHGYLAKIQASLVTKNLKCFLGGCNESEMISTYMLSVAKATVTLGSQCVVAQSPLNTMMG</sequence>
<keyword evidence="2" id="KW-1185">Reference proteome</keyword>
<protein>
    <submittedName>
        <fullName evidence="1">Uncharacterized protein</fullName>
    </submittedName>
</protein>
<comment type="caution">
    <text evidence="1">The sequence shown here is derived from an EMBL/GenBank/DDBJ whole genome shotgun (WGS) entry which is preliminary data.</text>
</comment>
<accession>A0A2U1LWP5</accession>
<proteinExistence type="predicted"/>
<name>A0A2U1LWP5_ARTAN</name>
<dbReference type="AlphaFoldDB" id="A0A2U1LWP5"/>
<organism evidence="1 2">
    <name type="scientific">Artemisia annua</name>
    <name type="common">Sweet wormwood</name>
    <dbReference type="NCBI Taxonomy" id="35608"/>
    <lineage>
        <taxon>Eukaryota</taxon>
        <taxon>Viridiplantae</taxon>
        <taxon>Streptophyta</taxon>
        <taxon>Embryophyta</taxon>
        <taxon>Tracheophyta</taxon>
        <taxon>Spermatophyta</taxon>
        <taxon>Magnoliopsida</taxon>
        <taxon>eudicotyledons</taxon>
        <taxon>Gunneridae</taxon>
        <taxon>Pentapetalae</taxon>
        <taxon>asterids</taxon>
        <taxon>campanulids</taxon>
        <taxon>Asterales</taxon>
        <taxon>Asteraceae</taxon>
        <taxon>Asteroideae</taxon>
        <taxon>Anthemideae</taxon>
        <taxon>Artemisiinae</taxon>
        <taxon>Artemisia</taxon>
    </lineage>
</organism>
<reference evidence="1 2" key="1">
    <citation type="journal article" date="2018" name="Mol. Plant">
        <title>The genome of Artemisia annua provides insight into the evolution of Asteraceae family and artemisinin biosynthesis.</title>
        <authorList>
            <person name="Shen Q."/>
            <person name="Zhang L."/>
            <person name="Liao Z."/>
            <person name="Wang S."/>
            <person name="Yan T."/>
            <person name="Shi P."/>
            <person name="Liu M."/>
            <person name="Fu X."/>
            <person name="Pan Q."/>
            <person name="Wang Y."/>
            <person name="Lv Z."/>
            <person name="Lu X."/>
            <person name="Zhang F."/>
            <person name="Jiang W."/>
            <person name="Ma Y."/>
            <person name="Chen M."/>
            <person name="Hao X."/>
            <person name="Li L."/>
            <person name="Tang Y."/>
            <person name="Lv G."/>
            <person name="Zhou Y."/>
            <person name="Sun X."/>
            <person name="Brodelius P.E."/>
            <person name="Rose J.K.C."/>
            <person name="Tang K."/>
        </authorList>
    </citation>
    <scope>NUCLEOTIDE SEQUENCE [LARGE SCALE GENOMIC DNA]</scope>
    <source>
        <strain evidence="2">cv. Huhao1</strain>
        <tissue evidence="1">Leaf</tissue>
    </source>
</reference>
<gene>
    <name evidence="1" type="ORF">CTI12_AA444130</name>
</gene>
<dbReference type="InterPro" id="IPR027417">
    <property type="entry name" value="P-loop_NTPase"/>
</dbReference>
<dbReference type="EMBL" id="PKPP01007418">
    <property type="protein sequence ID" value="PWA53439.1"/>
    <property type="molecule type" value="Genomic_DNA"/>
</dbReference>
<evidence type="ECO:0000313" key="2">
    <source>
        <dbReference type="Proteomes" id="UP000245207"/>
    </source>
</evidence>